<sequence>MEGLFSRESKSKRTELSYFEMLVEASMTTNSVSKNHNGTVGLLCDKENSDHTSKFKTLKNAVMRDMEYCRLNYVSPLKTKTRRRVAGDQPAPKRKKGALFDRVAEATKVWLSSKKPKSRDMPRFTFFVNTRYDTDILKRLTTQGSDLRPLEYLEDYLPPDTYRKGMILSSTPSNYPRLIKRFRDDGTITDENYKDIIRRFKKKYKPLR</sequence>
<name>A0A6C0JV71_9ZZZZ</name>
<accession>A0A6C0JV71</accession>
<protein>
    <submittedName>
        <fullName evidence="1">Uncharacterized protein</fullName>
    </submittedName>
</protein>
<dbReference type="AlphaFoldDB" id="A0A6C0JV71"/>
<organism evidence="1">
    <name type="scientific">viral metagenome</name>
    <dbReference type="NCBI Taxonomy" id="1070528"/>
    <lineage>
        <taxon>unclassified sequences</taxon>
        <taxon>metagenomes</taxon>
        <taxon>organismal metagenomes</taxon>
    </lineage>
</organism>
<evidence type="ECO:0000313" key="1">
    <source>
        <dbReference type="EMBL" id="QHU08600.1"/>
    </source>
</evidence>
<proteinExistence type="predicted"/>
<reference evidence="1" key="1">
    <citation type="journal article" date="2020" name="Nature">
        <title>Giant virus diversity and host interactions through global metagenomics.</title>
        <authorList>
            <person name="Schulz F."/>
            <person name="Roux S."/>
            <person name="Paez-Espino D."/>
            <person name="Jungbluth S."/>
            <person name="Walsh D.A."/>
            <person name="Denef V.J."/>
            <person name="McMahon K.D."/>
            <person name="Konstantinidis K.T."/>
            <person name="Eloe-Fadrosh E.A."/>
            <person name="Kyrpides N.C."/>
            <person name="Woyke T."/>
        </authorList>
    </citation>
    <scope>NUCLEOTIDE SEQUENCE</scope>
    <source>
        <strain evidence="1">GVMAG-S-1063924-116</strain>
    </source>
</reference>
<dbReference type="EMBL" id="MN740698">
    <property type="protein sequence ID" value="QHU08600.1"/>
    <property type="molecule type" value="Genomic_DNA"/>
</dbReference>